<sequence>MREENWPGPFPPGPLVVFPRTIKEHQANVRALRCVVTANPYPTIHHCHGGSMKLAGYNTGMAQRGVGEALIIPLKADYHIGDEGIDFSIGVTTWELWFGTQMEHLEDINQQLPYNIWDLHKAWIETAPPRGR</sequence>
<evidence type="ECO:0000313" key="1">
    <source>
        <dbReference type="EMBL" id="KKN76151.1"/>
    </source>
</evidence>
<proteinExistence type="predicted"/>
<gene>
    <name evidence="1" type="ORF">LCGC14_0373460</name>
</gene>
<reference evidence="1" key="1">
    <citation type="journal article" date="2015" name="Nature">
        <title>Complex archaea that bridge the gap between prokaryotes and eukaryotes.</title>
        <authorList>
            <person name="Spang A."/>
            <person name="Saw J.H."/>
            <person name="Jorgensen S.L."/>
            <person name="Zaremba-Niedzwiedzka K."/>
            <person name="Martijn J."/>
            <person name="Lind A.E."/>
            <person name="van Eijk R."/>
            <person name="Schleper C."/>
            <person name="Guy L."/>
            <person name="Ettema T.J."/>
        </authorList>
    </citation>
    <scope>NUCLEOTIDE SEQUENCE</scope>
</reference>
<name>A0A0F9VRP3_9ZZZZ</name>
<dbReference type="AlphaFoldDB" id="A0A0F9VRP3"/>
<accession>A0A0F9VRP3</accession>
<organism evidence="1">
    <name type="scientific">marine sediment metagenome</name>
    <dbReference type="NCBI Taxonomy" id="412755"/>
    <lineage>
        <taxon>unclassified sequences</taxon>
        <taxon>metagenomes</taxon>
        <taxon>ecological metagenomes</taxon>
    </lineage>
</organism>
<protein>
    <submittedName>
        <fullName evidence="1">Uncharacterized protein</fullName>
    </submittedName>
</protein>
<comment type="caution">
    <text evidence="1">The sequence shown here is derived from an EMBL/GenBank/DDBJ whole genome shotgun (WGS) entry which is preliminary data.</text>
</comment>
<dbReference type="EMBL" id="LAZR01000299">
    <property type="protein sequence ID" value="KKN76151.1"/>
    <property type="molecule type" value="Genomic_DNA"/>
</dbReference>